<organism evidence="1 2">
    <name type="scientific">Hypoxylon rubiginosum</name>
    <dbReference type="NCBI Taxonomy" id="110542"/>
    <lineage>
        <taxon>Eukaryota</taxon>
        <taxon>Fungi</taxon>
        <taxon>Dikarya</taxon>
        <taxon>Ascomycota</taxon>
        <taxon>Pezizomycotina</taxon>
        <taxon>Sordariomycetes</taxon>
        <taxon>Xylariomycetidae</taxon>
        <taxon>Xylariales</taxon>
        <taxon>Hypoxylaceae</taxon>
        <taxon>Hypoxylon</taxon>
    </lineage>
</organism>
<reference evidence="1 2" key="1">
    <citation type="journal article" date="2022" name="New Phytol.">
        <title>Ecological generalism drives hyperdiversity of secondary metabolite gene clusters in xylarialean endophytes.</title>
        <authorList>
            <person name="Franco M.E.E."/>
            <person name="Wisecaver J.H."/>
            <person name="Arnold A.E."/>
            <person name="Ju Y.M."/>
            <person name="Slot J.C."/>
            <person name="Ahrendt S."/>
            <person name="Moore L.P."/>
            <person name="Eastman K.E."/>
            <person name="Scott K."/>
            <person name="Konkel Z."/>
            <person name="Mondo S.J."/>
            <person name="Kuo A."/>
            <person name="Hayes R.D."/>
            <person name="Haridas S."/>
            <person name="Andreopoulos B."/>
            <person name="Riley R."/>
            <person name="LaButti K."/>
            <person name="Pangilinan J."/>
            <person name="Lipzen A."/>
            <person name="Amirebrahimi M."/>
            <person name="Yan J."/>
            <person name="Adam C."/>
            <person name="Keymanesh K."/>
            <person name="Ng V."/>
            <person name="Louie K."/>
            <person name="Northen T."/>
            <person name="Drula E."/>
            <person name="Henrissat B."/>
            <person name="Hsieh H.M."/>
            <person name="Youens-Clark K."/>
            <person name="Lutzoni F."/>
            <person name="Miadlikowska J."/>
            <person name="Eastwood D.C."/>
            <person name="Hamelin R.C."/>
            <person name="Grigoriev I.V."/>
            <person name="U'Ren J.M."/>
        </authorList>
    </citation>
    <scope>NUCLEOTIDE SEQUENCE [LARGE SCALE GENOMIC DNA]</scope>
    <source>
        <strain evidence="1 2">ER1909</strain>
    </source>
</reference>
<evidence type="ECO:0000313" key="2">
    <source>
        <dbReference type="Proteomes" id="UP001497680"/>
    </source>
</evidence>
<accession>A0ACC0CY48</accession>
<proteinExistence type="predicted"/>
<dbReference type="EMBL" id="MU394327">
    <property type="protein sequence ID" value="KAI6085308.1"/>
    <property type="molecule type" value="Genomic_DNA"/>
</dbReference>
<protein>
    <submittedName>
        <fullName evidence="1">Uncharacterized protein</fullName>
    </submittedName>
</protein>
<name>A0ACC0CY48_9PEZI</name>
<dbReference type="Proteomes" id="UP001497680">
    <property type="component" value="Unassembled WGS sequence"/>
</dbReference>
<sequence>MSCCLPGCHVVRKDGSLTDLNHDKTTKPGTAFYYCSIHRVHHCVEPRAHRRQPQPLCGECAWLFFRYPKEAARYPESDVPLAATADGGPAPDANADPDADADVAMTSGWDDGYDPAFGGYADPSASAVVGGRDGYADPLSVLDGTIRDLDDWDSDGDVVMRDATVSPPLSPSSFSLSLSLSPSLSPSPTPSPPPPTFPLRTPGTIVRVPIQLRSDNDNAMGLQRAVPSWTPDAVRPLGWHRKMQGVYLFGYTDVLGRPAVQPAAREHVIREYFRVDDEGAQERDGGGAQGFSLPEPEMRWALTLVFDLVNVLIARQRAAVKENGRRADSGGCYGGYKNDAKGADANAAPGEPFWLGRYYLFKLLNVITDMKDEFGIDNMSIPAFAWLSPN</sequence>
<gene>
    <name evidence="1" type="ORF">F4821DRAFT_279366</name>
</gene>
<evidence type="ECO:0000313" key="1">
    <source>
        <dbReference type="EMBL" id="KAI6085308.1"/>
    </source>
</evidence>
<keyword evidence="2" id="KW-1185">Reference proteome</keyword>
<comment type="caution">
    <text evidence="1">The sequence shown here is derived from an EMBL/GenBank/DDBJ whole genome shotgun (WGS) entry which is preliminary data.</text>
</comment>